<keyword evidence="5 8" id="KW-0812">Transmembrane</keyword>
<comment type="subcellular location">
    <subcellularLocation>
        <location evidence="1">Cell membrane</location>
        <topology evidence="1">Multi-pass membrane protein</topology>
    </subcellularLocation>
</comment>
<keyword evidence="7 8" id="KW-0472">Membrane</keyword>
<name>A0AAE3AN68_9FIRM</name>
<feature type="transmembrane region" description="Helical" evidence="8">
    <location>
        <begin position="300"/>
        <end position="323"/>
    </location>
</feature>
<dbReference type="GO" id="GO:0055085">
    <property type="term" value="P:transmembrane transport"/>
    <property type="evidence" value="ECO:0007669"/>
    <property type="project" value="TreeGrafter"/>
</dbReference>
<feature type="transmembrane region" description="Helical" evidence="8">
    <location>
        <begin position="181"/>
        <end position="206"/>
    </location>
</feature>
<accession>A0AAE3AN68</accession>
<evidence type="ECO:0000256" key="5">
    <source>
        <dbReference type="ARBA" id="ARBA00022692"/>
    </source>
</evidence>
<feature type="transmembrane region" description="Helical" evidence="8">
    <location>
        <begin position="242"/>
        <end position="265"/>
    </location>
</feature>
<sequence>MKKEKFETYIYWGVTAFVVLVLLVAVIFLLINWKSAQKMCTALLGILEPIIYGAVFAYLMAPIYNRVCQWTEKIFSLVKLEKAGKKLSTTVATLASLLVLVAVVTGLVSMLVPQVITSIRGVIEALPAGVLNLEMWLEQLFRDNPDVEAQVMQYYAKASTWLQNWLTNDLIPNIYNIATGVYSGIFTAVHTVLNMIIGLIVMVYLLNMKDKLKTQTIMVIYGALPVRVANKVIEEVRYVHKIFGGFIIGKLLDSLIIGILCYVLLSFMNMPYVLLVSVIVGVTNVVPFFGPFIGAVPSAFLILLASPIKCLYFIIFILLLQQFDGNILGPKILGDSTGLSSFWVLFSILLFGGVFGFVGMIIGVPTFAVFYKLMKELISWLLKRKNLSAQPGKYENLDHIDEEQKTYIQK</sequence>
<protein>
    <submittedName>
        <fullName evidence="9">AI-2E family transporter</fullName>
    </submittedName>
</protein>
<feature type="transmembrane region" description="Helical" evidence="8">
    <location>
        <begin position="343"/>
        <end position="371"/>
    </location>
</feature>
<evidence type="ECO:0000256" key="1">
    <source>
        <dbReference type="ARBA" id="ARBA00004651"/>
    </source>
</evidence>
<evidence type="ECO:0000256" key="3">
    <source>
        <dbReference type="ARBA" id="ARBA00022448"/>
    </source>
</evidence>
<feature type="transmembrane region" description="Helical" evidence="8">
    <location>
        <begin position="87"/>
        <end position="112"/>
    </location>
</feature>
<gene>
    <name evidence="9" type="ORF">LKD32_02295</name>
</gene>
<dbReference type="AlphaFoldDB" id="A0AAE3AN68"/>
<evidence type="ECO:0000313" key="10">
    <source>
        <dbReference type="Proteomes" id="UP001198962"/>
    </source>
</evidence>
<reference evidence="9" key="1">
    <citation type="submission" date="2021-10" db="EMBL/GenBank/DDBJ databases">
        <title>Anaerobic single-cell dispensing facilitates the cultivation of human gut bacteria.</title>
        <authorList>
            <person name="Afrizal A."/>
        </authorList>
    </citation>
    <scope>NUCLEOTIDE SEQUENCE</scope>
    <source>
        <strain evidence="9">CLA-AA-H274</strain>
    </source>
</reference>
<feature type="transmembrane region" description="Helical" evidence="8">
    <location>
        <begin position="43"/>
        <end position="67"/>
    </location>
</feature>
<dbReference type="Proteomes" id="UP001198962">
    <property type="component" value="Unassembled WGS sequence"/>
</dbReference>
<dbReference type="InterPro" id="IPR002549">
    <property type="entry name" value="AI-2E-like"/>
</dbReference>
<dbReference type="PANTHER" id="PTHR21716">
    <property type="entry name" value="TRANSMEMBRANE PROTEIN"/>
    <property type="match status" value="1"/>
</dbReference>
<comment type="similarity">
    <text evidence="2">Belongs to the autoinducer-2 exporter (AI-2E) (TC 2.A.86) family.</text>
</comment>
<proteinExistence type="inferred from homology"/>
<evidence type="ECO:0000256" key="7">
    <source>
        <dbReference type="ARBA" id="ARBA00023136"/>
    </source>
</evidence>
<dbReference type="PANTHER" id="PTHR21716:SF53">
    <property type="entry name" value="PERMEASE PERM-RELATED"/>
    <property type="match status" value="1"/>
</dbReference>
<evidence type="ECO:0000256" key="8">
    <source>
        <dbReference type="SAM" id="Phobius"/>
    </source>
</evidence>
<keyword evidence="6 8" id="KW-1133">Transmembrane helix</keyword>
<dbReference type="Pfam" id="PF01594">
    <property type="entry name" value="AI-2E_transport"/>
    <property type="match status" value="1"/>
</dbReference>
<evidence type="ECO:0000256" key="6">
    <source>
        <dbReference type="ARBA" id="ARBA00022989"/>
    </source>
</evidence>
<evidence type="ECO:0000313" key="9">
    <source>
        <dbReference type="EMBL" id="MCC2163721.1"/>
    </source>
</evidence>
<feature type="transmembrane region" description="Helical" evidence="8">
    <location>
        <begin position="9"/>
        <end position="31"/>
    </location>
</feature>
<dbReference type="RefSeq" id="WP_308450522.1">
    <property type="nucleotide sequence ID" value="NZ_JAJEPU010000004.1"/>
</dbReference>
<feature type="transmembrane region" description="Helical" evidence="8">
    <location>
        <begin position="271"/>
        <end position="293"/>
    </location>
</feature>
<keyword evidence="4" id="KW-1003">Cell membrane</keyword>
<keyword evidence="10" id="KW-1185">Reference proteome</keyword>
<dbReference type="EMBL" id="JAJEPU010000004">
    <property type="protein sequence ID" value="MCC2163721.1"/>
    <property type="molecule type" value="Genomic_DNA"/>
</dbReference>
<dbReference type="GO" id="GO:0005886">
    <property type="term" value="C:plasma membrane"/>
    <property type="evidence" value="ECO:0007669"/>
    <property type="project" value="UniProtKB-SubCell"/>
</dbReference>
<keyword evidence="3" id="KW-0813">Transport</keyword>
<comment type="caution">
    <text evidence="9">The sequence shown here is derived from an EMBL/GenBank/DDBJ whole genome shotgun (WGS) entry which is preliminary data.</text>
</comment>
<evidence type="ECO:0000256" key="2">
    <source>
        <dbReference type="ARBA" id="ARBA00009773"/>
    </source>
</evidence>
<evidence type="ECO:0000256" key="4">
    <source>
        <dbReference type="ARBA" id="ARBA00022475"/>
    </source>
</evidence>
<organism evidence="9 10">
    <name type="scientific">Brotaphodocola catenula</name>
    <dbReference type="NCBI Taxonomy" id="2885361"/>
    <lineage>
        <taxon>Bacteria</taxon>
        <taxon>Bacillati</taxon>
        <taxon>Bacillota</taxon>
        <taxon>Clostridia</taxon>
        <taxon>Lachnospirales</taxon>
        <taxon>Lachnospiraceae</taxon>
        <taxon>Brotaphodocola</taxon>
    </lineage>
</organism>